<evidence type="ECO:0000256" key="1">
    <source>
        <dbReference type="SAM" id="SignalP"/>
    </source>
</evidence>
<evidence type="ECO:0000313" key="3">
    <source>
        <dbReference type="EMBL" id="MBC3883356.1"/>
    </source>
</evidence>
<dbReference type="Gene3D" id="3.40.190.10">
    <property type="entry name" value="Periplasmic binding protein-like II"/>
    <property type="match status" value="2"/>
</dbReference>
<feature type="signal peptide" evidence="1">
    <location>
        <begin position="1"/>
        <end position="24"/>
    </location>
</feature>
<name>A0A923HSM4_9BURK</name>
<gene>
    <name evidence="3" type="ORF">H8K36_18335</name>
</gene>
<sequence length="244" mass="27857">MWKWFVPRALILCALNACWQASHATEPLKLLYETREPFVFKNPQGKVTGVLAETVARAFTKANIRFEWVETPFKRQLSVVERNDQISCALGLFKNSERGRYAKFSEAIFHDQDRPSIMLAHRDFQLPPSLDLLQALSQSGGRLLKKETASYGQTIDDAIAKSKVQIVTTTAESRNMAKMIVARRADFIFVSVEEAQRLIKTTPNGEQLYIYTPSGMPQVQDRYLMCSQRVSDEVLKRFNQAISF</sequence>
<keyword evidence="4" id="KW-1185">Reference proteome</keyword>
<dbReference type="RefSeq" id="WP_186917975.1">
    <property type="nucleotide sequence ID" value="NZ_JACOFZ010000013.1"/>
</dbReference>
<dbReference type="Pfam" id="PF00497">
    <property type="entry name" value="SBP_bac_3"/>
    <property type="match status" value="1"/>
</dbReference>
<feature type="domain" description="Solute-binding protein family 3/N-terminal" evidence="2">
    <location>
        <begin position="33"/>
        <end position="161"/>
    </location>
</feature>
<dbReference type="EMBL" id="JACOFZ010000013">
    <property type="protein sequence ID" value="MBC3883356.1"/>
    <property type="molecule type" value="Genomic_DNA"/>
</dbReference>
<dbReference type="Proteomes" id="UP000627446">
    <property type="component" value="Unassembled WGS sequence"/>
</dbReference>
<dbReference type="SUPFAM" id="SSF53850">
    <property type="entry name" value="Periplasmic binding protein-like II"/>
    <property type="match status" value="1"/>
</dbReference>
<protein>
    <submittedName>
        <fullName evidence="3">Transporter substrate-binding domain-containing protein</fullName>
    </submittedName>
</protein>
<dbReference type="AlphaFoldDB" id="A0A923HSM4"/>
<accession>A0A923HSM4</accession>
<organism evidence="3 4">
    <name type="scientific">Undibacterium nitidum</name>
    <dbReference type="NCBI Taxonomy" id="2762298"/>
    <lineage>
        <taxon>Bacteria</taxon>
        <taxon>Pseudomonadati</taxon>
        <taxon>Pseudomonadota</taxon>
        <taxon>Betaproteobacteria</taxon>
        <taxon>Burkholderiales</taxon>
        <taxon>Oxalobacteraceae</taxon>
        <taxon>Undibacterium</taxon>
    </lineage>
</organism>
<feature type="chain" id="PRO_5037529362" evidence="1">
    <location>
        <begin position="25"/>
        <end position="244"/>
    </location>
</feature>
<proteinExistence type="predicted"/>
<dbReference type="InterPro" id="IPR001638">
    <property type="entry name" value="Solute-binding_3/MltF_N"/>
</dbReference>
<evidence type="ECO:0000259" key="2">
    <source>
        <dbReference type="Pfam" id="PF00497"/>
    </source>
</evidence>
<evidence type="ECO:0000313" key="4">
    <source>
        <dbReference type="Proteomes" id="UP000627446"/>
    </source>
</evidence>
<comment type="caution">
    <text evidence="3">The sequence shown here is derived from an EMBL/GenBank/DDBJ whole genome shotgun (WGS) entry which is preliminary data.</text>
</comment>
<reference evidence="3" key="1">
    <citation type="submission" date="2020-08" db="EMBL/GenBank/DDBJ databases">
        <title>Novel species isolated from subtropical streams in China.</title>
        <authorList>
            <person name="Lu H."/>
        </authorList>
    </citation>
    <scope>NUCLEOTIDE SEQUENCE</scope>
    <source>
        <strain evidence="3">LX22W</strain>
    </source>
</reference>
<keyword evidence="1" id="KW-0732">Signal</keyword>